<organism evidence="1 2">
    <name type="scientific">Arthrobacter alpinus</name>
    <dbReference type="NCBI Taxonomy" id="656366"/>
    <lineage>
        <taxon>Bacteria</taxon>
        <taxon>Bacillati</taxon>
        <taxon>Actinomycetota</taxon>
        <taxon>Actinomycetes</taxon>
        <taxon>Micrococcales</taxon>
        <taxon>Micrococcaceae</taxon>
        <taxon>Arthrobacter</taxon>
    </lineage>
</organism>
<dbReference type="EMBL" id="FNTV01000001">
    <property type="protein sequence ID" value="SEE82939.1"/>
    <property type="molecule type" value="Genomic_DNA"/>
</dbReference>
<evidence type="ECO:0000313" key="1">
    <source>
        <dbReference type="EMBL" id="SEE82939.1"/>
    </source>
</evidence>
<dbReference type="RefSeq" id="WP_074711997.1">
    <property type="nucleotide sequence ID" value="NZ_FNTV01000001.1"/>
</dbReference>
<proteinExistence type="predicted"/>
<protein>
    <submittedName>
        <fullName evidence="1">Uncharacterized protein</fullName>
    </submittedName>
</protein>
<name>A0A1H5M0T5_9MICC</name>
<reference evidence="1 2" key="1">
    <citation type="submission" date="2016-10" db="EMBL/GenBank/DDBJ databases">
        <authorList>
            <person name="de Groot N.N."/>
        </authorList>
    </citation>
    <scope>NUCLEOTIDE SEQUENCE [LARGE SCALE GENOMIC DNA]</scope>
    <source>
        <strain evidence="1 2">DSM 22274</strain>
    </source>
</reference>
<dbReference type="AlphaFoldDB" id="A0A1H5M0T5"/>
<dbReference type="Proteomes" id="UP000182725">
    <property type="component" value="Unassembled WGS sequence"/>
</dbReference>
<gene>
    <name evidence="1" type="ORF">SAMN04489740_2701</name>
</gene>
<accession>A0A1H5M0T5</accession>
<sequence length="59" mass="6266">MKPNQAPSHVEQLMMMQEQVATAVASLTGVKAQFIKAGWSAPNAELATIELLRQGASGK</sequence>
<evidence type="ECO:0000313" key="2">
    <source>
        <dbReference type="Proteomes" id="UP000182725"/>
    </source>
</evidence>